<reference evidence="2" key="3">
    <citation type="submission" date="2020-06" db="EMBL/GenBank/DDBJ databases">
        <title>Helianthus annuus Genome sequencing and assembly Release 2.</title>
        <authorList>
            <person name="Gouzy J."/>
            <person name="Langlade N."/>
            <person name="Munos S."/>
        </authorList>
    </citation>
    <scope>NUCLEOTIDE SEQUENCE</scope>
    <source>
        <tissue evidence="2">Leaves</tissue>
    </source>
</reference>
<keyword evidence="1" id="KW-0732">Signal</keyword>
<dbReference type="Gramene" id="mRNA:HanXRQr2_Chr16g0743271">
    <property type="protein sequence ID" value="CDS:HanXRQr2_Chr16g0743271.1"/>
    <property type="gene ID" value="HanXRQr2_Chr16g0743271"/>
</dbReference>
<dbReference type="InParanoid" id="A0A251RZV0"/>
<evidence type="ECO:0000313" key="3">
    <source>
        <dbReference type="EMBL" id="OTF91416.1"/>
    </source>
</evidence>
<keyword evidence="4" id="KW-1185">Reference proteome</keyword>
<accession>A0A251RZV0</accession>
<reference evidence="2 4" key="1">
    <citation type="journal article" date="2017" name="Nature">
        <title>The sunflower genome provides insights into oil metabolism, flowering and Asterid evolution.</title>
        <authorList>
            <person name="Badouin H."/>
            <person name="Gouzy J."/>
            <person name="Grassa C.J."/>
            <person name="Murat F."/>
            <person name="Staton S.E."/>
            <person name="Cottret L."/>
            <person name="Lelandais-Briere C."/>
            <person name="Owens G.L."/>
            <person name="Carrere S."/>
            <person name="Mayjonade B."/>
            <person name="Legrand L."/>
            <person name="Gill N."/>
            <person name="Kane N.C."/>
            <person name="Bowers J.E."/>
            <person name="Hubner S."/>
            <person name="Bellec A."/>
            <person name="Berard A."/>
            <person name="Berges H."/>
            <person name="Blanchet N."/>
            <person name="Boniface M.C."/>
            <person name="Brunel D."/>
            <person name="Catrice O."/>
            <person name="Chaidir N."/>
            <person name="Claudel C."/>
            <person name="Donnadieu C."/>
            <person name="Faraut T."/>
            <person name="Fievet G."/>
            <person name="Helmstetter N."/>
            <person name="King M."/>
            <person name="Knapp S.J."/>
            <person name="Lai Z."/>
            <person name="Le Paslier M.C."/>
            <person name="Lippi Y."/>
            <person name="Lorenzon L."/>
            <person name="Mandel J.R."/>
            <person name="Marage G."/>
            <person name="Marchand G."/>
            <person name="Marquand E."/>
            <person name="Bret-Mestries E."/>
            <person name="Morien E."/>
            <person name="Nambeesan S."/>
            <person name="Nguyen T."/>
            <person name="Pegot-Espagnet P."/>
            <person name="Pouilly N."/>
            <person name="Raftis F."/>
            <person name="Sallet E."/>
            <person name="Schiex T."/>
            <person name="Thomas J."/>
            <person name="Vandecasteele C."/>
            <person name="Vares D."/>
            <person name="Vear F."/>
            <person name="Vautrin S."/>
            <person name="Crespi M."/>
            <person name="Mangin B."/>
            <person name="Burke J.M."/>
            <person name="Salse J."/>
            <person name="Munos S."/>
            <person name="Vincourt P."/>
            <person name="Rieseberg L.H."/>
            <person name="Langlade N.B."/>
        </authorList>
    </citation>
    <scope>NUCLEOTIDE SEQUENCE [LARGE SCALE GENOMIC DNA]</scope>
    <source>
        <strain evidence="4">cv. SF193</strain>
        <tissue evidence="2">Leaves</tissue>
    </source>
</reference>
<evidence type="ECO:0000313" key="4">
    <source>
        <dbReference type="Proteomes" id="UP000215914"/>
    </source>
</evidence>
<proteinExistence type="predicted"/>
<evidence type="ECO:0000256" key="1">
    <source>
        <dbReference type="SAM" id="SignalP"/>
    </source>
</evidence>
<protein>
    <submittedName>
        <fullName evidence="3">Uncharacterized protein</fullName>
    </submittedName>
</protein>
<gene>
    <name evidence="3" type="ORF">HannXRQ_Chr16g0510501</name>
    <name evidence="2" type="ORF">HanXRQr2_Chr16g0743271</name>
</gene>
<dbReference type="AlphaFoldDB" id="A0A251RZV0"/>
<dbReference type="EMBL" id="CM007905">
    <property type="protein sequence ID" value="OTF91416.1"/>
    <property type="molecule type" value="Genomic_DNA"/>
</dbReference>
<dbReference type="STRING" id="4232.A0A251RZV0"/>
<name>A0A251RZV0_HELAN</name>
<dbReference type="EMBL" id="MNCJ02000331">
    <property type="protein sequence ID" value="KAF5759605.1"/>
    <property type="molecule type" value="Genomic_DNA"/>
</dbReference>
<reference evidence="3" key="2">
    <citation type="submission" date="2017-02" db="EMBL/GenBank/DDBJ databases">
        <title>Sunflower complete genome.</title>
        <authorList>
            <person name="Langlade N."/>
            <person name="Munos S."/>
        </authorList>
    </citation>
    <scope>NUCLEOTIDE SEQUENCE [LARGE SCALE GENOMIC DNA]</scope>
    <source>
        <tissue evidence="3">Leaves</tissue>
    </source>
</reference>
<sequence length="126" mass="14132">MMTTGILITVVVILLFPPLVTLTATSASSLSHTSHHILGVQEFLHTTTSTSTSTSLSSSHVRQTQIFYHEMLESDESQDSKQWKLNLVHRDKLSEHHGDHRRQVEAQLKRDVKRVVFLNSQIGSGS</sequence>
<dbReference type="Proteomes" id="UP000215914">
    <property type="component" value="Chromosome 16"/>
</dbReference>
<evidence type="ECO:0000313" key="2">
    <source>
        <dbReference type="EMBL" id="KAF5759605.1"/>
    </source>
</evidence>
<feature type="chain" id="PRO_5041059584" evidence="1">
    <location>
        <begin position="23"/>
        <end position="126"/>
    </location>
</feature>
<organism evidence="3 4">
    <name type="scientific">Helianthus annuus</name>
    <name type="common">Common sunflower</name>
    <dbReference type="NCBI Taxonomy" id="4232"/>
    <lineage>
        <taxon>Eukaryota</taxon>
        <taxon>Viridiplantae</taxon>
        <taxon>Streptophyta</taxon>
        <taxon>Embryophyta</taxon>
        <taxon>Tracheophyta</taxon>
        <taxon>Spermatophyta</taxon>
        <taxon>Magnoliopsida</taxon>
        <taxon>eudicotyledons</taxon>
        <taxon>Gunneridae</taxon>
        <taxon>Pentapetalae</taxon>
        <taxon>asterids</taxon>
        <taxon>campanulids</taxon>
        <taxon>Asterales</taxon>
        <taxon>Asteraceae</taxon>
        <taxon>Asteroideae</taxon>
        <taxon>Heliantheae alliance</taxon>
        <taxon>Heliantheae</taxon>
        <taxon>Helianthus</taxon>
    </lineage>
</organism>
<feature type="signal peptide" evidence="1">
    <location>
        <begin position="1"/>
        <end position="22"/>
    </location>
</feature>